<dbReference type="EMBL" id="JACVXB010000002">
    <property type="protein sequence ID" value="MBD0831651.1"/>
    <property type="molecule type" value="Genomic_DNA"/>
</dbReference>
<reference evidence="3 4" key="1">
    <citation type="submission" date="2020-09" db="EMBL/GenBank/DDBJ databases">
        <title>TT11 complete genome.</title>
        <authorList>
            <person name="Wu Z."/>
        </authorList>
    </citation>
    <scope>NUCLEOTIDE SEQUENCE [LARGE SCALE GENOMIC DNA]</scope>
    <source>
        <strain evidence="3 4">TT11</strain>
    </source>
</reference>
<dbReference type="RefSeq" id="WP_188229443.1">
    <property type="nucleotide sequence ID" value="NZ_JACVXB010000002.1"/>
</dbReference>
<dbReference type="SUPFAM" id="SSF52540">
    <property type="entry name" value="P-loop containing nucleoside triphosphate hydrolases"/>
    <property type="match status" value="1"/>
</dbReference>
<sequence length="351" mass="40445">MAKESWYINESELDDYQVRIVRRNLSSSFIVKGCAGSGKTVLALWRAKELAEQGNNDYLIIVFTKALKQFIEDGIHTIGVDESKVLYHWEWVNRRDKASAEYIIVDEVQDFDTNELADLQNAAKKHFILFGDSAQQLYKNIPNKGKLLTMEEIQIQTNIPMENLVINHRLPKKVARIAEKVTQSRDPLEDRCNKEGVNKPRLVECSSFEDQLDYIKDVVKAQNYTDVGILLPTNNDVKIAKSYFDKSNWGVEAKIGYGSNSMDLDFTTENPKLMTYHSAKGLQFEAVFIPMCIGSDEKDRNPLYVALTRSYRDLFILYSNHLSSFIENIDRNLFEYHNEKNKNSVNDDLPF</sequence>
<gene>
    <name evidence="3" type="ORF">ICJ83_05845</name>
</gene>
<feature type="domain" description="UvrD-like helicase C-terminal" evidence="2">
    <location>
        <begin position="274"/>
        <end position="316"/>
    </location>
</feature>
<organism evidence="3 4">
    <name type="scientific">Aestuariibaculum sediminum</name>
    <dbReference type="NCBI Taxonomy" id="2770637"/>
    <lineage>
        <taxon>Bacteria</taxon>
        <taxon>Pseudomonadati</taxon>
        <taxon>Bacteroidota</taxon>
        <taxon>Flavobacteriia</taxon>
        <taxon>Flavobacteriales</taxon>
        <taxon>Flavobacteriaceae</taxon>
    </lineage>
</organism>
<evidence type="ECO:0000313" key="4">
    <source>
        <dbReference type="Proteomes" id="UP000600588"/>
    </source>
</evidence>
<dbReference type="PANTHER" id="PTHR11070:SF2">
    <property type="entry name" value="ATP-DEPENDENT DNA HELICASE SRS2"/>
    <property type="match status" value="1"/>
</dbReference>
<evidence type="ECO:0000256" key="1">
    <source>
        <dbReference type="ARBA" id="ARBA00034923"/>
    </source>
</evidence>
<evidence type="ECO:0000313" key="3">
    <source>
        <dbReference type="EMBL" id="MBD0831651.1"/>
    </source>
</evidence>
<dbReference type="InterPro" id="IPR027417">
    <property type="entry name" value="P-loop_NTPase"/>
</dbReference>
<dbReference type="Gene3D" id="3.40.50.300">
    <property type="entry name" value="P-loop containing nucleotide triphosphate hydrolases"/>
    <property type="match status" value="3"/>
</dbReference>
<dbReference type="GO" id="GO:0043138">
    <property type="term" value="F:3'-5' DNA helicase activity"/>
    <property type="evidence" value="ECO:0007669"/>
    <property type="project" value="TreeGrafter"/>
</dbReference>
<comment type="caution">
    <text evidence="3">The sequence shown here is derived from an EMBL/GenBank/DDBJ whole genome shotgun (WGS) entry which is preliminary data.</text>
</comment>
<evidence type="ECO:0000259" key="2">
    <source>
        <dbReference type="Pfam" id="PF13538"/>
    </source>
</evidence>
<dbReference type="AlphaFoldDB" id="A0A8J6QA81"/>
<dbReference type="Pfam" id="PF13538">
    <property type="entry name" value="UvrD_C_2"/>
    <property type="match status" value="1"/>
</dbReference>
<dbReference type="GO" id="GO:0000725">
    <property type="term" value="P:recombinational repair"/>
    <property type="evidence" value="ECO:0007669"/>
    <property type="project" value="TreeGrafter"/>
</dbReference>
<dbReference type="PANTHER" id="PTHR11070">
    <property type="entry name" value="UVRD / RECB / PCRA DNA HELICASE FAMILY MEMBER"/>
    <property type="match status" value="1"/>
</dbReference>
<dbReference type="InterPro" id="IPR027785">
    <property type="entry name" value="UvrD-like_helicase_C"/>
</dbReference>
<dbReference type="CDD" id="cd01983">
    <property type="entry name" value="SIMIBI"/>
    <property type="match status" value="1"/>
</dbReference>
<dbReference type="Proteomes" id="UP000600588">
    <property type="component" value="Unassembled WGS sequence"/>
</dbReference>
<name>A0A8J6QA81_9FLAO</name>
<dbReference type="GO" id="GO:0005524">
    <property type="term" value="F:ATP binding"/>
    <property type="evidence" value="ECO:0007669"/>
    <property type="project" value="InterPro"/>
</dbReference>
<keyword evidence="4" id="KW-1185">Reference proteome</keyword>
<proteinExistence type="predicted"/>
<accession>A0A8J6QA81</accession>
<dbReference type="GO" id="GO:0003677">
    <property type="term" value="F:DNA binding"/>
    <property type="evidence" value="ECO:0007669"/>
    <property type="project" value="InterPro"/>
</dbReference>
<dbReference type="Pfam" id="PF13245">
    <property type="entry name" value="AAA_19"/>
    <property type="match status" value="1"/>
</dbReference>
<protein>
    <recommendedName>
        <fullName evidence="1">DNA 3'-5' helicase II</fullName>
    </recommendedName>
</protein>
<dbReference type="InterPro" id="IPR000212">
    <property type="entry name" value="DNA_helicase_UvrD/REP"/>
</dbReference>